<comment type="caution">
    <text evidence="5">The sequence shown here is derived from an EMBL/GenBank/DDBJ whole genome shotgun (WGS) entry which is preliminary data.</text>
</comment>
<dbReference type="InterPro" id="IPR010982">
    <property type="entry name" value="Lambda_DNA-bd_dom_sf"/>
</dbReference>
<dbReference type="GO" id="GO:0000976">
    <property type="term" value="F:transcription cis-regulatory region binding"/>
    <property type="evidence" value="ECO:0007669"/>
    <property type="project" value="TreeGrafter"/>
</dbReference>
<dbReference type="Gene3D" id="3.40.50.2300">
    <property type="match status" value="2"/>
</dbReference>
<protein>
    <submittedName>
        <fullName evidence="5">LacI family transcriptional regulator</fullName>
    </submittedName>
</protein>
<dbReference type="GO" id="GO:0003700">
    <property type="term" value="F:DNA-binding transcription factor activity"/>
    <property type="evidence" value="ECO:0007669"/>
    <property type="project" value="TreeGrafter"/>
</dbReference>
<dbReference type="Pfam" id="PF00356">
    <property type="entry name" value="LacI"/>
    <property type="match status" value="1"/>
</dbReference>
<organism evidence="5 6">
    <name type="scientific">Rhabdobacter roseus</name>
    <dbReference type="NCBI Taxonomy" id="1655419"/>
    <lineage>
        <taxon>Bacteria</taxon>
        <taxon>Pseudomonadati</taxon>
        <taxon>Bacteroidota</taxon>
        <taxon>Cytophagia</taxon>
        <taxon>Cytophagales</taxon>
        <taxon>Cytophagaceae</taxon>
        <taxon>Rhabdobacter</taxon>
    </lineage>
</organism>
<dbReference type="EMBL" id="JACHGF010000002">
    <property type="protein sequence ID" value="MBB5283735.1"/>
    <property type="molecule type" value="Genomic_DNA"/>
</dbReference>
<dbReference type="Gene3D" id="1.10.260.40">
    <property type="entry name" value="lambda repressor-like DNA-binding domains"/>
    <property type="match status" value="1"/>
</dbReference>
<dbReference type="PANTHER" id="PTHR30146:SF109">
    <property type="entry name" value="HTH-TYPE TRANSCRIPTIONAL REGULATOR GALS"/>
    <property type="match status" value="1"/>
</dbReference>
<dbReference type="PANTHER" id="PTHR30146">
    <property type="entry name" value="LACI-RELATED TRANSCRIPTIONAL REPRESSOR"/>
    <property type="match status" value="1"/>
</dbReference>
<gene>
    <name evidence="5" type="ORF">HNQ92_001861</name>
</gene>
<dbReference type="InterPro" id="IPR028082">
    <property type="entry name" value="Peripla_BP_I"/>
</dbReference>
<keyword evidence="6" id="KW-1185">Reference proteome</keyword>
<dbReference type="SUPFAM" id="SSF53822">
    <property type="entry name" value="Periplasmic binding protein-like I"/>
    <property type="match status" value="1"/>
</dbReference>
<dbReference type="InterPro" id="IPR000843">
    <property type="entry name" value="HTH_LacI"/>
</dbReference>
<dbReference type="PROSITE" id="PS50932">
    <property type="entry name" value="HTH_LACI_2"/>
    <property type="match status" value="1"/>
</dbReference>
<keyword evidence="2" id="KW-0238">DNA-binding</keyword>
<sequence>MKTTTIKDIARALNMSTSTVSRALRDSYEINPATKKLILDYAEKMHYSPNPIALSLKESRSKSIGVIVPEIANNFFSQTINGIEAVAAEYGYHVVIFQSHESYEKEVINTQHLVSRRVDGLLVSLSSLTTDTRHFEELVERGLPVVFFDRIPKNIRTFKIIADNFLGSYQATEHLLEMGCRKIAHVTSPSWLSITKERLGGYQQALEKFGVPFQENYIKYCEHGGMVTDEIETAVQQLLDLPAPPDAIFTASDRITTGCMSYLRRQKLRIPEDIALVGFTNIAVADLLDPPLTAVTQPAFEMGQLATELLLSLIQNPEQEITNEIQCLKTTLTVRASSVQQATWRPS</sequence>
<proteinExistence type="predicted"/>
<keyword evidence="3" id="KW-0804">Transcription</keyword>
<keyword evidence="1" id="KW-0805">Transcription regulation</keyword>
<dbReference type="AlphaFoldDB" id="A0A840TLB9"/>
<dbReference type="Proteomes" id="UP000557307">
    <property type="component" value="Unassembled WGS sequence"/>
</dbReference>
<feature type="domain" description="HTH lacI-type" evidence="4">
    <location>
        <begin position="4"/>
        <end position="58"/>
    </location>
</feature>
<dbReference type="SUPFAM" id="SSF47413">
    <property type="entry name" value="lambda repressor-like DNA-binding domains"/>
    <property type="match status" value="1"/>
</dbReference>
<dbReference type="CDD" id="cd06267">
    <property type="entry name" value="PBP1_LacI_sugar_binding-like"/>
    <property type="match status" value="1"/>
</dbReference>
<evidence type="ECO:0000256" key="3">
    <source>
        <dbReference type="ARBA" id="ARBA00023163"/>
    </source>
</evidence>
<dbReference type="Pfam" id="PF13377">
    <property type="entry name" value="Peripla_BP_3"/>
    <property type="match status" value="1"/>
</dbReference>
<evidence type="ECO:0000256" key="1">
    <source>
        <dbReference type="ARBA" id="ARBA00023015"/>
    </source>
</evidence>
<evidence type="ECO:0000259" key="4">
    <source>
        <dbReference type="PROSITE" id="PS50932"/>
    </source>
</evidence>
<dbReference type="RefSeq" id="WP_184173384.1">
    <property type="nucleotide sequence ID" value="NZ_JACHGF010000002.1"/>
</dbReference>
<evidence type="ECO:0000256" key="2">
    <source>
        <dbReference type="ARBA" id="ARBA00023125"/>
    </source>
</evidence>
<name>A0A840TLB9_9BACT</name>
<dbReference type="InterPro" id="IPR046335">
    <property type="entry name" value="LacI/GalR-like_sensor"/>
</dbReference>
<reference evidence="5 6" key="1">
    <citation type="submission" date="2020-08" db="EMBL/GenBank/DDBJ databases">
        <title>Genomic Encyclopedia of Type Strains, Phase IV (KMG-IV): sequencing the most valuable type-strain genomes for metagenomic binning, comparative biology and taxonomic classification.</title>
        <authorList>
            <person name="Goeker M."/>
        </authorList>
    </citation>
    <scope>NUCLEOTIDE SEQUENCE [LARGE SCALE GENOMIC DNA]</scope>
    <source>
        <strain evidence="5 6">DSM 105074</strain>
    </source>
</reference>
<evidence type="ECO:0000313" key="6">
    <source>
        <dbReference type="Proteomes" id="UP000557307"/>
    </source>
</evidence>
<dbReference type="SMART" id="SM00354">
    <property type="entry name" value="HTH_LACI"/>
    <property type="match status" value="1"/>
</dbReference>
<accession>A0A840TLB9</accession>
<evidence type="ECO:0000313" key="5">
    <source>
        <dbReference type="EMBL" id="MBB5283735.1"/>
    </source>
</evidence>
<dbReference type="CDD" id="cd01392">
    <property type="entry name" value="HTH_LacI"/>
    <property type="match status" value="1"/>
</dbReference>